<reference evidence="2" key="1">
    <citation type="submission" date="2017-01" db="EMBL/GenBank/DDBJ databases">
        <authorList>
            <person name="Wang Y."/>
            <person name="White M."/>
            <person name="Kvist S."/>
            <person name="Moncalvo J.-M."/>
        </authorList>
    </citation>
    <scope>NUCLEOTIDE SEQUENCE [LARGE SCALE GENOMIC DNA]</scope>
    <source>
        <strain evidence="2">ID-206-W2</strain>
    </source>
</reference>
<gene>
    <name evidence="1" type="ORF">AYI69_g5599</name>
</gene>
<sequence>MKNALRDDCGPENATESAFNEFVDPSMEIGNMFSGYERAYNVPKLCVGGNRYGLQSKKWKLSSHED</sequence>
<dbReference type="EMBL" id="LSSM01002375">
    <property type="protein sequence ID" value="OMJ21956.1"/>
    <property type="molecule type" value="Genomic_DNA"/>
</dbReference>
<dbReference type="Proteomes" id="UP000187429">
    <property type="component" value="Unassembled WGS sequence"/>
</dbReference>
<name>A0A1R1Y5D2_9FUNG</name>
<evidence type="ECO:0000313" key="2">
    <source>
        <dbReference type="Proteomes" id="UP000187429"/>
    </source>
</evidence>
<comment type="caution">
    <text evidence="1">The sequence shown here is derived from an EMBL/GenBank/DDBJ whole genome shotgun (WGS) entry which is preliminary data.</text>
</comment>
<accession>A0A1R1Y5D2</accession>
<dbReference type="AlphaFoldDB" id="A0A1R1Y5D2"/>
<organism evidence="1 2">
    <name type="scientific">Smittium culicis</name>
    <dbReference type="NCBI Taxonomy" id="133412"/>
    <lineage>
        <taxon>Eukaryota</taxon>
        <taxon>Fungi</taxon>
        <taxon>Fungi incertae sedis</taxon>
        <taxon>Zoopagomycota</taxon>
        <taxon>Kickxellomycotina</taxon>
        <taxon>Harpellomycetes</taxon>
        <taxon>Harpellales</taxon>
        <taxon>Legeriomycetaceae</taxon>
        <taxon>Smittium</taxon>
    </lineage>
</organism>
<proteinExistence type="predicted"/>
<evidence type="ECO:0000313" key="1">
    <source>
        <dbReference type="EMBL" id="OMJ21956.1"/>
    </source>
</evidence>
<keyword evidence="2" id="KW-1185">Reference proteome</keyword>
<protein>
    <submittedName>
        <fullName evidence="1">Uncharacterized protein</fullName>
    </submittedName>
</protein>